<dbReference type="RefSeq" id="WP_156332691.1">
    <property type="nucleotide sequence ID" value="NZ_JACIEN010000002.1"/>
</dbReference>
<sequence>MNGEMSIYKVDVDGLIIGECEFISAYTPRFSVSRSGDISVYAGRNWIFIKNRTLARLFEGEDIQRIYLNSEGVFIICDSVVIYRNMSNMDFSKTLLDHDELIVSSVASGGKIIVTDFRGREYRIDSDLRG</sequence>
<comment type="caution">
    <text evidence="1">The sequence shown here is derived from an EMBL/GenBank/DDBJ whole genome shotgun (WGS) entry which is preliminary data.</text>
</comment>
<protein>
    <submittedName>
        <fullName evidence="1">Uncharacterized protein</fullName>
    </submittedName>
</protein>
<evidence type="ECO:0000313" key="1">
    <source>
        <dbReference type="EMBL" id="MBB4017450.1"/>
    </source>
</evidence>
<name>A0A840BWX2_9HYPH</name>
<evidence type="ECO:0000313" key="2">
    <source>
        <dbReference type="Proteomes" id="UP000577362"/>
    </source>
</evidence>
<dbReference type="AlphaFoldDB" id="A0A840BWX2"/>
<proteinExistence type="predicted"/>
<organism evidence="1 2">
    <name type="scientific">Chelatococcus caeni</name>
    <dbReference type="NCBI Taxonomy" id="1348468"/>
    <lineage>
        <taxon>Bacteria</taxon>
        <taxon>Pseudomonadati</taxon>
        <taxon>Pseudomonadota</taxon>
        <taxon>Alphaproteobacteria</taxon>
        <taxon>Hyphomicrobiales</taxon>
        <taxon>Chelatococcaceae</taxon>
        <taxon>Chelatococcus</taxon>
    </lineage>
</organism>
<accession>A0A840BWX2</accession>
<reference evidence="1 2" key="1">
    <citation type="submission" date="2020-08" db="EMBL/GenBank/DDBJ databases">
        <title>Genomic Encyclopedia of Type Strains, Phase IV (KMG-IV): sequencing the most valuable type-strain genomes for metagenomic binning, comparative biology and taxonomic classification.</title>
        <authorList>
            <person name="Goeker M."/>
        </authorList>
    </citation>
    <scope>NUCLEOTIDE SEQUENCE [LARGE SCALE GENOMIC DNA]</scope>
    <source>
        <strain evidence="1 2">DSM 103737</strain>
    </source>
</reference>
<keyword evidence="2" id="KW-1185">Reference proteome</keyword>
<dbReference type="Proteomes" id="UP000577362">
    <property type="component" value="Unassembled WGS sequence"/>
</dbReference>
<gene>
    <name evidence="1" type="ORF">GGR16_002479</name>
</gene>
<dbReference type="EMBL" id="JACIEN010000002">
    <property type="protein sequence ID" value="MBB4017450.1"/>
    <property type="molecule type" value="Genomic_DNA"/>
</dbReference>